<dbReference type="Gene3D" id="1.10.486.10">
    <property type="entry name" value="PCRA, domain 4"/>
    <property type="match status" value="1"/>
</dbReference>
<dbReference type="Pfam" id="PF00580">
    <property type="entry name" value="UvrD-helicase"/>
    <property type="match status" value="1"/>
</dbReference>
<dbReference type="PROSITE" id="PS51217">
    <property type="entry name" value="UVRD_HELICASE_CTER"/>
    <property type="match status" value="1"/>
</dbReference>
<dbReference type="Pfam" id="PF13361">
    <property type="entry name" value="UvrD_C"/>
    <property type="match status" value="1"/>
</dbReference>
<evidence type="ECO:0000256" key="8">
    <source>
        <dbReference type="ARBA" id="ARBA00022840"/>
    </source>
</evidence>
<dbReference type="EMBL" id="JAAATY010000024">
    <property type="protein sequence ID" value="NRN69077.1"/>
    <property type="molecule type" value="Genomic_DNA"/>
</dbReference>
<keyword evidence="3 15" id="KW-0547">Nucleotide-binding</keyword>
<accession>A0ABX2FDV2</accession>
<comment type="similarity">
    <text evidence="1">Belongs to the helicase family. UvrD subfamily.</text>
</comment>
<dbReference type="Pfam" id="PF12705">
    <property type="entry name" value="PDDEXK_1"/>
    <property type="match status" value="1"/>
</dbReference>
<reference evidence="19 20" key="1">
    <citation type="submission" date="2020-01" db="EMBL/GenBank/DDBJ databases">
        <title>Kibdelosporangium persica a novel Actinomycetes from a hot desert in Iran.</title>
        <authorList>
            <person name="Safaei N."/>
            <person name="Zaburannyi N."/>
            <person name="Mueller R."/>
            <person name="Wink J."/>
        </authorList>
    </citation>
    <scope>NUCLEOTIDE SEQUENCE [LARGE SCALE GENOMIC DNA]</scope>
    <source>
        <strain evidence="19 20">4NS15</strain>
    </source>
</reference>
<feature type="region of interest" description="Disordered" evidence="16">
    <location>
        <begin position="1028"/>
        <end position="1061"/>
    </location>
</feature>
<comment type="catalytic activity">
    <reaction evidence="12">
        <text>Couples ATP hydrolysis with the unwinding of duplex DNA by translocating in the 3'-5' direction.</text>
        <dbReference type="EC" id="5.6.2.4"/>
    </reaction>
</comment>
<evidence type="ECO:0000256" key="5">
    <source>
        <dbReference type="ARBA" id="ARBA00022801"/>
    </source>
</evidence>
<evidence type="ECO:0000256" key="10">
    <source>
        <dbReference type="ARBA" id="ARBA00023204"/>
    </source>
</evidence>
<evidence type="ECO:0000259" key="17">
    <source>
        <dbReference type="PROSITE" id="PS51198"/>
    </source>
</evidence>
<evidence type="ECO:0000313" key="19">
    <source>
        <dbReference type="EMBL" id="NRN69077.1"/>
    </source>
</evidence>
<dbReference type="InterPro" id="IPR027417">
    <property type="entry name" value="P-loop_NTPase"/>
</dbReference>
<evidence type="ECO:0000256" key="16">
    <source>
        <dbReference type="SAM" id="MobiDB-lite"/>
    </source>
</evidence>
<evidence type="ECO:0000256" key="12">
    <source>
        <dbReference type="ARBA" id="ARBA00034617"/>
    </source>
</evidence>
<feature type="domain" description="UvrD-like helicase C-terminal" evidence="18">
    <location>
        <begin position="332"/>
        <end position="631"/>
    </location>
</feature>
<evidence type="ECO:0000256" key="11">
    <source>
        <dbReference type="ARBA" id="ARBA00023235"/>
    </source>
</evidence>
<dbReference type="PANTHER" id="PTHR11070">
    <property type="entry name" value="UVRD / RECB / PCRA DNA HELICASE FAMILY MEMBER"/>
    <property type="match status" value="1"/>
</dbReference>
<keyword evidence="20" id="KW-1185">Reference proteome</keyword>
<evidence type="ECO:0000256" key="6">
    <source>
        <dbReference type="ARBA" id="ARBA00022806"/>
    </source>
</evidence>
<evidence type="ECO:0000256" key="15">
    <source>
        <dbReference type="PROSITE-ProRule" id="PRU00560"/>
    </source>
</evidence>
<comment type="catalytic activity">
    <reaction evidence="14">
        <text>ATP + H2O = ADP + phosphate + H(+)</text>
        <dbReference type="Rhea" id="RHEA:13065"/>
        <dbReference type="ChEBI" id="CHEBI:15377"/>
        <dbReference type="ChEBI" id="CHEBI:15378"/>
        <dbReference type="ChEBI" id="CHEBI:30616"/>
        <dbReference type="ChEBI" id="CHEBI:43474"/>
        <dbReference type="ChEBI" id="CHEBI:456216"/>
        <dbReference type="EC" id="5.6.2.4"/>
    </reaction>
</comment>
<sequence length="1061" mass="114261">MTKSAPLLVRAPHHPRADLSWDDAATQLIEGGGGGFCRVLGGPGTGKTTLLAELAAKRIKDGADPESLLILTASRRAATALRTHITRLLTDMGMRTVRDPLVRTVHSYAFAVLRLQASLRDEPGPRLLSGPEQDAVVRDLLEGDLERGADYWPKRLKPALTIPGFADELRDLLLRAAERGVGPEDLAELGRRYSRDEWVAAGLFGKQYEQVTLLAAAADTGVAHASGPALDAAELVDSALVAFETDEELLDQERTRVRHLYVDDAQHLDPLQFQLVETLAEGATEYVLAGDPDQAIFSFRGADPRLLADADPSGGNTVVLTTGHRMATQIREAVGRLAGRLPGTGPQRQIREGRDVPADGNVALRLHPSAAAEASWVADQLRRAHLIDEIPWSEMAVVVRSATRSIPVLYRALAAAGVPVAIPTDEVPLAQQPAVRPFLALLECAADPNALDAEMAAMLLSSPLGGADPMALRRLRRGLRRLELAAEGDRSSDELLVEALNSNDRLAALDDAEAAPLRRVGALLAEARKAIAEGAGVEQVLWGVWQGSGLERRWVAQAERGGTSGAQADRDLDAIVGLFHAAAKYADRLPGAGVGRFAEYLGAQQIAGDSLAQKAPIGESVALLTAHAAAGREWTVVAVPGVQEGAWPDLRLRGSLLGVEQMVDVLNGADPYEYVSMTAPILAEERRLFMVAASRARWRLLVSAIRGEEEQPSRFLGELAEFEDEELAFVSLSGTRSLVLADLVGELRKVVCDGEEPAPRRRRAARQLARLAEAGVPGAHPDSWYGLAELSSAAALREKTEPVKVSPSTVDVLAKCPLRWVVERHGGQDPVELHVITGTLVHALAQAAAEGANERELRAQLDEAWKQVDAGAPWYSKRERQRVHGMLDTFLSWLTGSRSQLTQVAIEQDVSVDLPQEEDGPLIRLRGRVDRLEADADKRPVVIDIKSGKTPVSKDEAAQHPQLAVYQLAAAYGAFVKLGLDTAPGGARLVFVAKKDRRTGAAERVQEPVEGEAVQEWLSVVRKAAADSIGPDYDARENPDCPRCPAKTSCPLHPAGRQVTE</sequence>
<keyword evidence="10" id="KW-0234">DNA repair</keyword>
<dbReference type="Gene3D" id="3.90.320.10">
    <property type="match status" value="1"/>
</dbReference>
<evidence type="ECO:0000256" key="3">
    <source>
        <dbReference type="ARBA" id="ARBA00022741"/>
    </source>
</evidence>
<evidence type="ECO:0000256" key="2">
    <source>
        <dbReference type="ARBA" id="ARBA00022722"/>
    </source>
</evidence>
<dbReference type="Gene3D" id="1.10.10.160">
    <property type="match status" value="1"/>
</dbReference>
<protein>
    <recommendedName>
        <fullName evidence="13">DNA 3'-5' helicase</fullName>
        <ecNumber evidence="13">5.6.2.4</ecNumber>
    </recommendedName>
</protein>
<keyword evidence="11" id="KW-0413">Isomerase</keyword>
<dbReference type="SUPFAM" id="SSF52540">
    <property type="entry name" value="P-loop containing nucleoside triphosphate hydrolases"/>
    <property type="match status" value="1"/>
</dbReference>
<evidence type="ECO:0000256" key="1">
    <source>
        <dbReference type="ARBA" id="ARBA00009922"/>
    </source>
</evidence>
<evidence type="ECO:0000256" key="13">
    <source>
        <dbReference type="ARBA" id="ARBA00034808"/>
    </source>
</evidence>
<organism evidence="19 20">
    <name type="scientific">Kibdelosporangium persicum</name>
    <dbReference type="NCBI Taxonomy" id="2698649"/>
    <lineage>
        <taxon>Bacteria</taxon>
        <taxon>Bacillati</taxon>
        <taxon>Actinomycetota</taxon>
        <taxon>Actinomycetes</taxon>
        <taxon>Pseudonocardiales</taxon>
        <taxon>Pseudonocardiaceae</taxon>
        <taxon>Kibdelosporangium</taxon>
    </lineage>
</organism>
<dbReference type="InterPro" id="IPR011604">
    <property type="entry name" value="PDDEXK-like_dom_sf"/>
</dbReference>
<comment type="caution">
    <text evidence="19">The sequence shown here is derived from an EMBL/GenBank/DDBJ whole genome shotgun (WGS) entry which is preliminary data.</text>
</comment>
<keyword evidence="4" id="KW-0227">DNA damage</keyword>
<keyword evidence="5 15" id="KW-0378">Hydrolase</keyword>
<dbReference type="InterPro" id="IPR014016">
    <property type="entry name" value="UvrD-like_ATP-bd"/>
</dbReference>
<dbReference type="PANTHER" id="PTHR11070:SF59">
    <property type="entry name" value="DNA 3'-5' HELICASE"/>
    <property type="match status" value="1"/>
</dbReference>
<evidence type="ECO:0000256" key="4">
    <source>
        <dbReference type="ARBA" id="ARBA00022763"/>
    </source>
</evidence>
<evidence type="ECO:0000256" key="9">
    <source>
        <dbReference type="ARBA" id="ARBA00023125"/>
    </source>
</evidence>
<name>A0ABX2FDV2_9PSEU</name>
<dbReference type="InterPro" id="IPR038726">
    <property type="entry name" value="PDDEXK_AddAB-type"/>
</dbReference>
<dbReference type="GO" id="GO:0004386">
    <property type="term" value="F:helicase activity"/>
    <property type="evidence" value="ECO:0007669"/>
    <property type="project" value="UniProtKB-KW"/>
</dbReference>
<dbReference type="PROSITE" id="PS51198">
    <property type="entry name" value="UVRD_HELICASE_ATP_BIND"/>
    <property type="match status" value="1"/>
</dbReference>
<feature type="domain" description="UvrD-like helicase ATP-binding" evidence="17">
    <location>
        <begin position="20"/>
        <end position="327"/>
    </location>
</feature>
<dbReference type="InterPro" id="IPR013986">
    <property type="entry name" value="DExx_box_DNA_helicase_dom_sf"/>
</dbReference>
<dbReference type="Gene3D" id="3.40.50.300">
    <property type="entry name" value="P-loop containing nucleotide triphosphate hydrolases"/>
    <property type="match status" value="2"/>
</dbReference>
<dbReference type="Proteomes" id="UP000763557">
    <property type="component" value="Unassembled WGS sequence"/>
</dbReference>
<evidence type="ECO:0000256" key="7">
    <source>
        <dbReference type="ARBA" id="ARBA00022839"/>
    </source>
</evidence>
<keyword evidence="6 15" id="KW-0347">Helicase</keyword>
<evidence type="ECO:0000256" key="14">
    <source>
        <dbReference type="ARBA" id="ARBA00048988"/>
    </source>
</evidence>
<evidence type="ECO:0000259" key="18">
    <source>
        <dbReference type="PROSITE" id="PS51217"/>
    </source>
</evidence>
<dbReference type="InterPro" id="IPR014017">
    <property type="entry name" value="DNA_helicase_UvrD-like_C"/>
</dbReference>
<keyword evidence="7" id="KW-0269">Exonuclease</keyword>
<feature type="binding site" evidence="15">
    <location>
        <begin position="41"/>
        <end position="48"/>
    </location>
    <ligand>
        <name>ATP</name>
        <dbReference type="ChEBI" id="CHEBI:30616"/>
    </ligand>
</feature>
<dbReference type="EC" id="5.6.2.4" evidence="13"/>
<keyword evidence="2" id="KW-0540">Nuclease</keyword>
<gene>
    <name evidence="19" type="ORF">GC106_63330</name>
</gene>
<dbReference type="InterPro" id="IPR000212">
    <property type="entry name" value="DNA_helicase_UvrD/REP"/>
</dbReference>
<proteinExistence type="inferred from homology"/>
<evidence type="ECO:0000313" key="20">
    <source>
        <dbReference type="Proteomes" id="UP000763557"/>
    </source>
</evidence>
<keyword evidence="8 15" id="KW-0067">ATP-binding</keyword>
<keyword evidence="9" id="KW-0238">DNA-binding</keyword>